<accession>A0A443RU04</accession>
<sequence>MDYYGGSVSLLFIAVFEIIAFSWIYGYSNLAKDIQFMLKRKLEKLRAALRPDEKWGPMDEVETKVWKRYDSTDLELPVQS</sequence>
<dbReference type="EMBL" id="NCKV01033792">
    <property type="protein sequence ID" value="RWS18812.1"/>
    <property type="molecule type" value="Genomic_DNA"/>
</dbReference>
<reference evidence="2 3" key="1">
    <citation type="journal article" date="2018" name="Gigascience">
        <title>Genomes of trombidid mites reveal novel predicted allergens and laterally-transferred genes associated with secondary metabolism.</title>
        <authorList>
            <person name="Dong X."/>
            <person name="Chaisiri K."/>
            <person name="Xia D."/>
            <person name="Armstrong S.D."/>
            <person name="Fang Y."/>
            <person name="Donnelly M.J."/>
            <person name="Kadowaki T."/>
            <person name="McGarry J.W."/>
            <person name="Darby A.C."/>
            <person name="Makepeace B.L."/>
        </authorList>
    </citation>
    <scope>NUCLEOTIDE SEQUENCE [LARGE SCALE GENOMIC DNA]</scope>
    <source>
        <strain evidence="2">UoL-UT</strain>
    </source>
</reference>
<dbReference type="Proteomes" id="UP000288716">
    <property type="component" value="Unassembled WGS sequence"/>
</dbReference>
<keyword evidence="3" id="KW-1185">Reference proteome</keyword>
<keyword evidence="1" id="KW-0812">Transmembrane</keyword>
<comment type="caution">
    <text evidence="2">The sequence shown here is derived from an EMBL/GenBank/DDBJ whole genome shotgun (WGS) entry which is preliminary data.</text>
</comment>
<evidence type="ECO:0000313" key="3">
    <source>
        <dbReference type="Proteomes" id="UP000288716"/>
    </source>
</evidence>
<keyword evidence="1" id="KW-0472">Membrane</keyword>
<proteinExistence type="predicted"/>
<gene>
    <name evidence="2" type="ORF">B4U80_03284</name>
</gene>
<protein>
    <submittedName>
        <fullName evidence="2">Sodium-and chloride-dependent glycine transporter 2-like protein</fullName>
    </submittedName>
</protein>
<feature type="transmembrane region" description="Helical" evidence="1">
    <location>
        <begin position="6"/>
        <end position="27"/>
    </location>
</feature>
<name>A0A443RU04_9ACAR</name>
<dbReference type="InterPro" id="IPR037272">
    <property type="entry name" value="SNS_sf"/>
</dbReference>
<keyword evidence="1" id="KW-1133">Transmembrane helix</keyword>
<dbReference type="VEuPathDB" id="VectorBase:LDEU013228"/>
<evidence type="ECO:0000313" key="2">
    <source>
        <dbReference type="EMBL" id="RWS18812.1"/>
    </source>
</evidence>
<evidence type="ECO:0000256" key="1">
    <source>
        <dbReference type="SAM" id="Phobius"/>
    </source>
</evidence>
<dbReference type="AlphaFoldDB" id="A0A443RU04"/>
<dbReference type="SUPFAM" id="SSF161070">
    <property type="entry name" value="SNF-like"/>
    <property type="match status" value="1"/>
</dbReference>
<organism evidence="2 3">
    <name type="scientific">Leptotrombidium deliense</name>
    <dbReference type="NCBI Taxonomy" id="299467"/>
    <lineage>
        <taxon>Eukaryota</taxon>
        <taxon>Metazoa</taxon>
        <taxon>Ecdysozoa</taxon>
        <taxon>Arthropoda</taxon>
        <taxon>Chelicerata</taxon>
        <taxon>Arachnida</taxon>
        <taxon>Acari</taxon>
        <taxon>Acariformes</taxon>
        <taxon>Trombidiformes</taxon>
        <taxon>Prostigmata</taxon>
        <taxon>Anystina</taxon>
        <taxon>Parasitengona</taxon>
        <taxon>Trombiculoidea</taxon>
        <taxon>Trombiculidae</taxon>
        <taxon>Leptotrombidium</taxon>
    </lineage>
</organism>